<dbReference type="PIRSF" id="PIRSF037016">
    <property type="entry name" value="Pseudouridin_synth_euk_prd"/>
    <property type="match status" value="1"/>
</dbReference>
<dbReference type="HAMAP" id="MF_01082">
    <property type="entry name" value="TruD"/>
    <property type="match status" value="1"/>
</dbReference>
<evidence type="ECO:0000313" key="7">
    <source>
        <dbReference type="Proteomes" id="UP000191820"/>
    </source>
</evidence>
<dbReference type="InterPro" id="IPR020103">
    <property type="entry name" value="PsdUridine_synth_cat_dom_sf"/>
</dbReference>
<dbReference type="InterPro" id="IPR020119">
    <property type="entry name" value="PsdUridine_synth_TruD_CS"/>
</dbReference>
<evidence type="ECO:0000256" key="4">
    <source>
        <dbReference type="HAMAP-Rule" id="MF_01082"/>
    </source>
</evidence>
<evidence type="ECO:0000256" key="3">
    <source>
        <dbReference type="ARBA" id="ARBA00023235"/>
    </source>
</evidence>
<name>A0ABM6JM02_9GAMM</name>
<comment type="catalytic activity">
    <reaction evidence="4">
        <text>uridine(13) in tRNA = pseudouridine(13) in tRNA</text>
        <dbReference type="Rhea" id="RHEA:42540"/>
        <dbReference type="Rhea" id="RHEA-COMP:10105"/>
        <dbReference type="Rhea" id="RHEA-COMP:10106"/>
        <dbReference type="ChEBI" id="CHEBI:65314"/>
        <dbReference type="ChEBI" id="CHEBI:65315"/>
        <dbReference type="EC" id="5.4.99.27"/>
    </reaction>
</comment>
<dbReference type="SUPFAM" id="SSF55120">
    <property type="entry name" value="Pseudouridine synthase"/>
    <property type="match status" value="1"/>
</dbReference>
<keyword evidence="7" id="KW-1185">Reference proteome</keyword>
<dbReference type="InterPro" id="IPR011760">
    <property type="entry name" value="PsdUridine_synth_TruD_insert"/>
</dbReference>
<comment type="function">
    <text evidence="4">Responsible for synthesis of pseudouridine from uracil-13 in transfer RNAs.</text>
</comment>
<reference evidence="6 7" key="1">
    <citation type="submission" date="2017-03" db="EMBL/GenBank/DDBJ databases">
        <title>Genome sequencing of Shewanella japonica KCTC 22435.</title>
        <authorList>
            <person name="Kim K.M."/>
        </authorList>
    </citation>
    <scope>NUCLEOTIDE SEQUENCE [LARGE SCALE GENOMIC DNA]</scope>
    <source>
        <strain evidence="6 7">KCTC 22435</strain>
    </source>
</reference>
<protein>
    <recommendedName>
        <fullName evidence="4">tRNA pseudouridine synthase D</fullName>
        <ecNumber evidence="4">5.4.99.27</ecNumber>
    </recommendedName>
    <alternativeName>
        <fullName evidence="4">tRNA pseudouridine(13) synthase</fullName>
    </alternativeName>
    <alternativeName>
        <fullName evidence="4">tRNA pseudouridylate synthase D</fullName>
    </alternativeName>
    <alternativeName>
        <fullName evidence="4">tRNA-uridine isomerase D</fullName>
    </alternativeName>
</protein>
<proteinExistence type="inferred from homology"/>
<feature type="active site" description="Nucleophile" evidence="4">
    <location>
        <position position="77"/>
    </location>
</feature>
<dbReference type="InterPro" id="IPR042214">
    <property type="entry name" value="TruD_catalytic"/>
</dbReference>
<gene>
    <name evidence="4" type="primary">truD</name>
    <name evidence="6" type="ORF">SJ2017_3103</name>
</gene>
<dbReference type="Proteomes" id="UP000191820">
    <property type="component" value="Chromosome"/>
</dbReference>
<keyword evidence="2 4" id="KW-0819">tRNA processing</keyword>
<dbReference type="PANTHER" id="PTHR47811:SF1">
    <property type="entry name" value="TRNA PSEUDOURIDINE SYNTHASE D"/>
    <property type="match status" value="1"/>
</dbReference>
<dbReference type="Pfam" id="PF01142">
    <property type="entry name" value="TruD"/>
    <property type="match status" value="2"/>
</dbReference>
<dbReference type="InterPro" id="IPR050170">
    <property type="entry name" value="TruD_pseudoU_synthase"/>
</dbReference>
<dbReference type="Gene3D" id="3.30.2350.20">
    <property type="entry name" value="TruD, catalytic domain"/>
    <property type="match status" value="1"/>
</dbReference>
<sequence length="386" mass="43506">MSSLHYLFGKPACKADLRTVNSDFIVKEMLPFSPTGEGEHHMIHVRKEGLNTNQVAEILAKFAKVHQKEVTYAGQKDKNAVTEQWFGVRIPGKETPDWQSLSTQDNTDAKANEVDLANKENTPRLTILSSQRHSKKLRIGALLGNRFELTLRNVSDKAELEKRIQQVMQTGVPNYFGEQRFGHQGKNLIFGQQMLAGKKVKDRKKRSMYLSAVRSNVFNQVVSYRLNHHSIAPLTGDCVMLAGSKSFFVTDKWDPETLARLSSNDIQLSAPLWGRGSILPQADAANVEQAALIALTNDLQGLEQAGLEQERRPMLLKPQALKYRFEQDTLLIEFILPAGSYATSVLRELLDYQDVQEVARQQRVAEQQMQASMQAENLQKAQESTK</sequence>
<evidence type="ECO:0000259" key="5">
    <source>
        <dbReference type="PROSITE" id="PS50984"/>
    </source>
</evidence>
<evidence type="ECO:0000256" key="2">
    <source>
        <dbReference type="ARBA" id="ARBA00022694"/>
    </source>
</evidence>
<accession>A0ABM6JM02</accession>
<comment type="similarity">
    <text evidence="1 4">Belongs to the pseudouridine synthase TruD family.</text>
</comment>
<dbReference type="InterPro" id="IPR001656">
    <property type="entry name" value="PsdUridine_synth_TruD"/>
</dbReference>
<dbReference type="Gene3D" id="3.30.2340.10">
    <property type="entry name" value="TruD, insertion domain"/>
    <property type="match status" value="1"/>
</dbReference>
<dbReference type="PANTHER" id="PTHR47811">
    <property type="entry name" value="TRNA PSEUDOURIDINE SYNTHASE D"/>
    <property type="match status" value="1"/>
</dbReference>
<organism evidence="6 7">
    <name type="scientific">Shewanella japonica</name>
    <dbReference type="NCBI Taxonomy" id="93973"/>
    <lineage>
        <taxon>Bacteria</taxon>
        <taxon>Pseudomonadati</taxon>
        <taxon>Pseudomonadota</taxon>
        <taxon>Gammaproteobacteria</taxon>
        <taxon>Alteromonadales</taxon>
        <taxon>Shewanellaceae</taxon>
        <taxon>Shewanella</taxon>
    </lineage>
</organism>
<feature type="domain" description="TRUD" evidence="5">
    <location>
        <begin position="171"/>
        <end position="316"/>
    </location>
</feature>
<evidence type="ECO:0000313" key="6">
    <source>
        <dbReference type="EMBL" id="ARD23372.1"/>
    </source>
</evidence>
<dbReference type="CDD" id="cd02575">
    <property type="entry name" value="PseudoU_synth_EcTruD"/>
    <property type="match status" value="1"/>
</dbReference>
<keyword evidence="3 4" id="KW-0413">Isomerase</keyword>
<dbReference type="PROSITE" id="PS50984">
    <property type="entry name" value="TRUD"/>
    <property type="match status" value="1"/>
</dbReference>
<dbReference type="PROSITE" id="PS01268">
    <property type="entry name" value="UPF0024"/>
    <property type="match status" value="1"/>
</dbReference>
<dbReference type="InterPro" id="IPR043165">
    <property type="entry name" value="TruD_insert_sf"/>
</dbReference>
<evidence type="ECO:0000256" key="1">
    <source>
        <dbReference type="ARBA" id="ARBA00007953"/>
    </source>
</evidence>
<dbReference type="RefSeq" id="WP_080916357.1">
    <property type="nucleotide sequence ID" value="NZ_CP020472.1"/>
</dbReference>
<dbReference type="EC" id="5.4.99.27" evidence="4"/>
<dbReference type="EMBL" id="CP020472">
    <property type="protein sequence ID" value="ARD23372.1"/>
    <property type="molecule type" value="Genomic_DNA"/>
</dbReference>